<dbReference type="GO" id="GO:0005840">
    <property type="term" value="C:ribosome"/>
    <property type="evidence" value="ECO:0007669"/>
    <property type="project" value="UniProtKB-KW"/>
</dbReference>
<dbReference type="SUPFAM" id="SSF57829">
    <property type="entry name" value="Zn-binding ribosomal proteins"/>
    <property type="match status" value="1"/>
</dbReference>
<dbReference type="Proteomes" id="UP001163046">
    <property type="component" value="Unassembled WGS sequence"/>
</dbReference>
<dbReference type="FunFam" id="3.10.450.80:FF:000001">
    <property type="entry name" value="60S ribosomal protein L44"/>
    <property type="match status" value="1"/>
</dbReference>
<dbReference type="Pfam" id="PF00935">
    <property type="entry name" value="Ribosomal_L44"/>
    <property type="match status" value="1"/>
</dbReference>
<protein>
    <submittedName>
        <fullName evidence="6">Structural constituent of ribosome</fullName>
    </submittedName>
</protein>
<evidence type="ECO:0000313" key="6">
    <source>
        <dbReference type="EMBL" id="KAJ7392310.1"/>
    </source>
</evidence>
<dbReference type="OrthoDB" id="2967263at2759"/>
<reference evidence="6" key="1">
    <citation type="submission" date="2023-01" db="EMBL/GenBank/DDBJ databases">
        <title>Genome assembly of the deep-sea coral Lophelia pertusa.</title>
        <authorList>
            <person name="Herrera S."/>
            <person name="Cordes E."/>
        </authorList>
    </citation>
    <scope>NUCLEOTIDE SEQUENCE</scope>
    <source>
        <strain evidence="6">USNM1676648</strain>
        <tissue evidence="6">Polyp</tissue>
    </source>
</reference>
<evidence type="ECO:0000256" key="1">
    <source>
        <dbReference type="ARBA" id="ARBA00009364"/>
    </source>
</evidence>
<organism evidence="6 7">
    <name type="scientific">Desmophyllum pertusum</name>
    <dbReference type="NCBI Taxonomy" id="174260"/>
    <lineage>
        <taxon>Eukaryota</taxon>
        <taxon>Metazoa</taxon>
        <taxon>Cnidaria</taxon>
        <taxon>Anthozoa</taxon>
        <taxon>Hexacorallia</taxon>
        <taxon>Scleractinia</taxon>
        <taxon>Caryophylliina</taxon>
        <taxon>Caryophylliidae</taxon>
        <taxon>Desmophyllum</taxon>
    </lineage>
</organism>
<dbReference type="PROSITE" id="PS01172">
    <property type="entry name" value="RIBOSOMAL_L44E"/>
    <property type="match status" value="1"/>
</dbReference>
<evidence type="ECO:0000256" key="3">
    <source>
        <dbReference type="ARBA" id="ARBA00023274"/>
    </source>
</evidence>
<dbReference type="InterPro" id="IPR011332">
    <property type="entry name" value="Ribosomal_zn-bd"/>
</dbReference>
<dbReference type="GO" id="GO:0003735">
    <property type="term" value="F:structural constituent of ribosome"/>
    <property type="evidence" value="ECO:0007669"/>
    <property type="project" value="InterPro"/>
</dbReference>
<proteinExistence type="inferred from homology"/>
<evidence type="ECO:0000256" key="2">
    <source>
        <dbReference type="ARBA" id="ARBA00022980"/>
    </source>
</evidence>
<accession>A0A9X0DA12</accession>
<dbReference type="InterPro" id="IPR000552">
    <property type="entry name" value="Ribosomal_eL44"/>
</dbReference>
<dbReference type="EMBL" id="MU825401">
    <property type="protein sequence ID" value="KAJ7392310.1"/>
    <property type="molecule type" value="Genomic_DNA"/>
</dbReference>
<evidence type="ECO:0000259" key="5">
    <source>
        <dbReference type="Pfam" id="PF24764"/>
    </source>
</evidence>
<comment type="caution">
    <text evidence="6">The sequence shown here is derived from an EMBL/GenBank/DDBJ whole genome shotgun (WGS) entry which is preliminary data.</text>
</comment>
<keyword evidence="2 4" id="KW-0689">Ribosomal protein</keyword>
<evidence type="ECO:0000256" key="4">
    <source>
        <dbReference type="RuleBase" id="RU000666"/>
    </source>
</evidence>
<name>A0A9X0DA12_9CNID</name>
<feature type="domain" description="Integrase core" evidence="5">
    <location>
        <begin position="2"/>
        <end position="34"/>
    </location>
</feature>
<comment type="similarity">
    <text evidence="1 4">Belongs to the eukaryotic ribosomal protein eL42 family.</text>
</comment>
<dbReference type="Gene3D" id="3.10.450.80">
    <property type="match status" value="1"/>
</dbReference>
<dbReference type="PANTHER" id="PTHR10369">
    <property type="entry name" value="60S RIBOSOMAL PROTEIN L36A/L44"/>
    <property type="match status" value="1"/>
</dbReference>
<keyword evidence="7" id="KW-1185">Reference proteome</keyword>
<gene>
    <name evidence="6" type="primary">rpl-41</name>
    <name evidence="6" type="ORF">OS493_011967</name>
</gene>
<dbReference type="GO" id="GO:0006412">
    <property type="term" value="P:translation"/>
    <property type="evidence" value="ECO:0007669"/>
    <property type="project" value="InterPro"/>
</dbReference>
<evidence type="ECO:0000313" key="7">
    <source>
        <dbReference type="Proteomes" id="UP001163046"/>
    </source>
</evidence>
<dbReference type="Pfam" id="PF24764">
    <property type="entry name" value="rva_4"/>
    <property type="match status" value="1"/>
</dbReference>
<dbReference type="InterPro" id="IPR058913">
    <property type="entry name" value="Integrase_dom_put"/>
</dbReference>
<dbReference type="AlphaFoldDB" id="A0A9X0DA12"/>
<dbReference type="GO" id="GO:1990904">
    <property type="term" value="C:ribonucleoprotein complex"/>
    <property type="evidence" value="ECO:0007669"/>
    <property type="project" value="UniProtKB-KW"/>
</dbReference>
<sequence>MLNNHLQTWRDAWIHHPLRTEQNKTPMQLWIGGLHFTQFGQRMLQDAQEPITQEEIDQYGIDWNGPVGTNQDNIVQVPDTTCPLDDHNLILLKQAVDFRIDDGHYGISLYNDTMAEVNVPKQRRTFCKGKKCRRHTLHKVTQYKTGKASLYAQGKRRYDRKQAGYGGQTKPIFHKKAKTTKKIVLRMECTDCKYRKQIALKRCKHFELGGDKKRKGQMIQF</sequence>
<keyword evidence="3 4" id="KW-0687">Ribonucleoprotein</keyword>
<dbReference type="InterPro" id="IPR053708">
    <property type="entry name" value="Ribosomal_LSU_eL42"/>
</dbReference>